<feature type="domain" description="Thaumarchaeal output" evidence="1">
    <location>
        <begin position="122"/>
        <end position="307"/>
    </location>
</feature>
<accession>A0ABQ6PH11</accession>
<sequence>MDNLNIAVLASTSPGVREKLDGCLLHELSCDDELSKELEQMDAFVLDQNKDNESISDVIELIKRIRANPYTYLKPIFCSSDQCGDYTVENFVDLKELVKFVDIINHEVSTVEQITQNIKNIANDWQARFLIYMYTRRSIRGLTPCKDKSKNTYYTYPALDIFCEDTQFNYYDWIRELNDRDILTFKKFIKSFFCCSNCSSARALFSERCPDCQSEDILLADFLHCYTCGNIAPESEFMTTDDELVCPQCKSKLKHIGVDYDRPLESYSCRACHSIFIDPEVVTECIDCGTITPTENMRKQKVVEYKLTDKAKNYIRMSLLEYSMSVFDEINYIAPEFFYSLVDWAYSMQNRNDAYEFSLIQIDIFDYISMADVAVVSKALRDVLRKTDMLTRITKYDIWLWLPNTPIKGAEVVVNKLKQIHISQGSRIESAVKMTTYHSKSLDAYATAEKFLQRLSTGI</sequence>
<dbReference type="Proteomes" id="UP001628164">
    <property type="component" value="Unassembled WGS sequence"/>
</dbReference>
<dbReference type="EMBL" id="BTHG01000003">
    <property type="protein sequence ID" value="GMN89558.1"/>
    <property type="molecule type" value="Genomic_DNA"/>
</dbReference>
<evidence type="ECO:0000313" key="3">
    <source>
        <dbReference type="Proteomes" id="UP001628164"/>
    </source>
</evidence>
<evidence type="ECO:0000259" key="1">
    <source>
        <dbReference type="Pfam" id="PF18551"/>
    </source>
</evidence>
<gene>
    <name evidence="2" type="ORF">fsci_10440</name>
</gene>
<organism evidence="2 3">
    <name type="scientific">Francisella sciaenopsi</name>
    <dbReference type="NCBI Taxonomy" id="3055034"/>
    <lineage>
        <taxon>Bacteria</taxon>
        <taxon>Pseudomonadati</taxon>
        <taxon>Pseudomonadota</taxon>
        <taxon>Gammaproteobacteria</taxon>
        <taxon>Thiotrichales</taxon>
        <taxon>Francisellaceae</taxon>
        <taxon>Francisella</taxon>
    </lineage>
</organism>
<comment type="caution">
    <text evidence="2">The sequence shown here is derived from an EMBL/GenBank/DDBJ whole genome shotgun (WGS) entry which is preliminary data.</text>
</comment>
<dbReference type="Pfam" id="PF18551">
    <property type="entry name" value="TackOD1"/>
    <property type="match status" value="1"/>
</dbReference>
<dbReference type="InterPro" id="IPR040572">
    <property type="entry name" value="TackOD1"/>
</dbReference>
<proteinExistence type="predicted"/>
<dbReference type="RefSeq" id="WP_407877341.1">
    <property type="nucleotide sequence ID" value="NZ_BTHG01000003.1"/>
</dbReference>
<evidence type="ECO:0000313" key="2">
    <source>
        <dbReference type="EMBL" id="GMN89558.1"/>
    </source>
</evidence>
<keyword evidence="3" id="KW-1185">Reference proteome</keyword>
<protein>
    <recommendedName>
        <fullName evidence="1">Thaumarchaeal output domain-containing protein</fullName>
    </recommendedName>
</protein>
<name>A0ABQ6PH11_9GAMM</name>
<reference evidence="2 3" key="1">
    <citation type="journal article" date="2024" name="Dis. Aquat. Organ.">
        <title>Francisella sciaenopsi sp. nov. isolated from diseased red drum Sciaenops ocellatus in Florida, USA.</title>
        <authorList>
            <person name="Kawahara M."/>
            <person name="Cody T.T."/>
            <person name="Yanong R.P.E."/>
            <person name="Henderson E."/>
            <person name="Yazdi Z."/>
            <person name="Soto E."/>
        </authorList>
    </citation>
    <scope>NUCLEOTIDE SEQUENCE [LARGE SCALE GENOMIC DNA]</scope>
    <source>
        <strain evidence="2 3">R22-20-7</strain>
    </source>
</reference>